<keyword evidence="4 6" id="KW-0949">S-adenosyl-L-methionine</keyword>
<keyword evidence="3 6" id="KW-0808">Transferase</keyword>
<dbReference type="PANTHER" id="PTHR10629:SF52">
    <property type="entry name" value="DNA (CYTOSINE-5)-METHYLTRANSFERASE 1"/>
    <property type="match status" value="1"/>
</dbReference>
<accession>A0ABT7JI98</accession>
<dbReference type="InterPro" id="IPR001525">
    <property type="entry name" value="C5_MeTfrase"/>
</dbReference>
<evidence type="ECO:0000313" key="8">
    <source>
        <dbReference type="EMBL" id="MDL2344785.1"/>
    </source>
</evidence>
<evidence type="ECO:0000256" key="4">
    <source>
        <dbReference type="ARBA" id="ARBA00022691"/>
    </source>
</evidence>
<dbReference type="PROSITE" id="PS51679">
    <property type="entry name" value="SAM_MT_C5"/>
    <property type="match status" value="1"/>
</dbReference>
<organism evidence="8 9">
    <name type="scientific">Deinococcus rhizophilus</name>
    <dbReference type="NCBI Taxonomy" id="3049544"/>
    <lineage>
        <taxon>Bacteria</taxon>
        <taxon>Thermotogati</taxon>
        <taxon>Deinococcota</taxon>
        <taxon>Deinococci</taxon>
        <taxon>Deinococcales</taxon>
        <taxon>Deinococcaceae</taxon>
        <taxon>Deinococcus</taxon>
    </lineage>
</organism>
<comment type="similarity">
    <text evidence="6 7">Belongs to the class I-like SAM-binding methyltransferase superfamily. C5-methyltransferase family.</text>
</comment>
<protein>
    <recommendedName>
        <fullName evidence="1">DNA (cytosine-5-)-methyltransferase</fullName>
        <ecNumber evidence="1">2.1.1.37</ecNumber>
    </recommendedName>
</protein>
<evidence type="ECO:0000313" key="9">
    <source>
        <dbReference type="Proteomes" id="UP001302059"/>
    </source>
</evidence>
<dbReference type="EC" id="2.1.1.37" evidence="1"/>
<dbReference type="GO" id="GO:0032259">
    <property type="term" value="P:methylation"/>
    <property type="evidence" value="ECO:0007669"/>
    <property type="project" value="UniProtKB-KW"/>
</dbReference>
<proteinExistence type="inferred from homology"/>
<dbReference type="Gene3D" id="3.40.50.150">
    <property type="entry name" value="Vaccinia Virus protein VP39"/>
    <property type="match status" value="1"/>
</dbReference>
<evidence type="ECO:0000256" key="1">
    <source>
        <dbReference type="ARBA" id="ARBA00011975"/>
    </source>
</evidence>
<dbReference type="RefSeq" id="WP_285524006.1">
    <property type="nucleotide sequence ID" value="NZ_JASNGB010000112.1"/>
</dbReference>
<sequence length="293" mass="32691">MPDSRKKPKDNTASLEDLGISLDASLQNVDPESCGGIFSFFSGAGFLDLGFEEEGFVPVMVNEYHPPFLAAYKHSRSRLGIAPPSLGYLGGSIEALRREPGKAWLSQRIAEARDLGKPVGFVGGPPCPDFSNAGKHRGKDGEHGRLTKVYVDLIRAQLPDFFVFENVKGLLRNHAEHLREIEQQLGAAGYRFATRLANGLEYGVPQDRERVVIIGFHKRLYERAGQILPRRYRLGHTIWHEELLHDIDQVRSLPWPGTSPFGEDLGVTCPEGLRPELTVQHWFRKGSSWIPGS</sequence>
<dbReference type="NCBIfam" id="TIGR00675">
    <property type="entry name" value="dcm"/>
    <property type="match status" value="1"/>
</dbReference>
<evidence type="ECO:0000256" key="7">
    <source>
        <dbReference type="RuleBase" id="RU000416"/>
    </source>
</evidence>
<name>A0ABT7JI98_9DEIO</name>
<feature type="active site" evidence="6">
    <location>
        <position position="127"/>
    </location>
</feature>
<reference evidence="8 9" key="1">
    <citation type="submission" date="2023-05" db="EMBL/GenBank/DDBJ databases">
        <authorList>
            <person name="Gao F."/>
        </authorList>
    </citation>
    <scope>NUCLEOTIDE SEQUENCE [LARGE SCALE GENOMIC DNA]</scope>
    <source>
        <strain evidence="8 9">MIMF12</strain>
    </source>
</reference>
<dbReference type="Gene3D" id="3.90.120.10">
    <property type="entry name" value="DNA Methylase, subunit A, domain 2"/>
    <property type="match status" value="1"/>
</dbReference>
<gene>
    <name evidence="8" type="ORF">QOL99_11575</name>
</gene>
<dbReference type="InterPro" id="IPR050390">
    <property type="entry name" value="C5-Methyltransferase"/>
</dbReference>
<dbReference type="Proteomes" id="UP001302059">
    <property type="component" value="Unassembled WGS sequence"/>
</dbReference>
<dbReference type="EMBL" id="JASNGB010000112">
    <property type="protein sequence ID" value="MDL2344785.1"/>
    <property type="molecule type" value="Genomic_DNA"/>
</dbReference>
<dbReference type="InterPro" id="IPR029063">
    <property type="entry name" value="SAM-dependent_MTases_sf"/>
</dbReference>
<dbReference type="PRINTS" id="PR00105">
    <property type="entry name" value="C5METTRFRASE"/>
</dbReference>
<dbReference type="PANTHER" id="PTHR10629">
    <property type="entry name" value="CYTOSINE-SPECIFIC METHYLTRANSFERASE"/>
    <property type="match status" value="1"/>
</dbReference>
<dbReference type="GO" id="GO:0003886">
    <property type="term" value="F:DNA (cytosine-5-)-methyltransferase activity"/>
    <property type="evidence" value="ECO:0007669"/>
    <property type="project" value="UniProtKB-EC"/>
</dbReference>
<evidence type="ECO:0000256" key="2">
    <source>
        <dbReference type="ARBA" id="ARBA00022603"/>
    </source>
</evidence>
<evidence type="ECO:0000256" key="5">
    <source>
        <dbReference type="ARBA" id="ARBA00022747"/>
    </source>
</evidence>
<comment type="caution">
    <text evidence="8">The sequence shown here is derived from an EMBL/GenBank/DDBJ whole genome shotgun (WGS) entry which is preliminary data.</text>
</comment>
<keyword evidence="5" id="KW-0680">Restriction system</keyword>
<dbReference type="Pfam" id="PF00145">
    <property type="entry name" value="DNA_methylase"/>
    <property type="match status" value="1"/>
</dbReference>
<keyword evidence="2 6" id="KW-0489">Methyltransferase</keyword>
<keyword evidence="9" id="KW-1185">Reference proteome</keyword>
<dbReference type="SUPFAM" id="SSF53335">
    <property type="entry name" value="S-adenosyl-L-methionine-dependent methyltransferases"/>
    <property type="match status" value="1"/>
</dbReference>
<evidence type="ECO:0000256" key="6">
    <source>
        <dbReference type="PROSITE-ProRule" id="PRU01016"/>
    </source>
</evidence>
<evidence type="ECO:0000256" key="3">
    <source>
        <dbReference type="ARBA" id="ARBA00022679"/>
    </source>
</evidence>